<reference evidence="1 2" key="1">
    <citation type="submission" date="2013-08" db="EMBL/GenBank/DDBJ databases">
        <authorList>
            <person name="Weinstock G."/>
            <person name="Sodergren E."/>
            <person name="Wylie T."/>
            <person name="Fulton L."/>
            <person name="Fulton R."/>
            <person name="Fronick C."/>
            <person name="O'Laughlin M."/>
            <person name="Godfrey J."/>
            <person name="Miner T."/>
            <person name="Herter B."/>
            <person name="Appelbaum E."/>
            <person name="Cordes M."/>
            <person name="Lek S."/>
            <person name="Wollam A."/>
            <person name="Pepin K.H."/>
            <person name="Palsikar V.B."/>
            <person name="Mitreva M."/>
            <person name="Wilson R.K."/>
        </authorList>
    </citation>
    <scope>NUCLEOTIDE SEQUENCE [LARGE SCALE GENOMIC DNA]</scope>
    <source>
        <strain evidence="1 2">F0530</strain>
    </source>
</reference>
<accession>U1PQY3</accession>
<dbReference type="EMBL" id="AWSC01000011">
    <property type="protein sequence ID" value="ERH18485.1"/>
    <property type="molecule type" value="Genomic_DNA"/>
</dbReference>
<dbReference type="HOGENOM" id="CLU_1691716_0_0_11"/>
<organism evidence="1 2">
    <name type="scientific">Actinomyces graevenitzii F0530</name>
    <dbReference type="NCBI Taxonomy" id="1321817"/>
    <lineage>
        <taxon>Bacteria</taxon>
        <taxon>Bacillati</taxon>
        <taxon>Actinomycetota</taxon>
        <taxon>Actinomycetes</taxon>
        <taxon>Actinomycetales</taxon>
        <taxon>Actinomycetaceae</taxon>
        <taxon>Actinomyces</taxon>
    </lineage>
</organism>
<name>U1PQY3_9ACTO</name>
<protein>
    <recommendedName>
        <fullName evidence="3">Bacterial mobilisation domain-containing protein</fullName>
    </recommendedName>
</protein>
<evidence type="ECO:0008006" key="3">
    <source>
        <dbReference type="Google" id="ProtNLM"/>
    </source>
</evidence>
<dbReference type="AlphaFoldDB" id="U1PQY3"/>
<dbReference type="Proteomes" id="UP000016481">
    <property type="component" value="Unassembled WGS sequence"/>
</dbReference>
<proteinExistence type="predicted"/>
<comment type="caution">
    <text evidence="1">The sequence shown here is derived from an EMBL/GenBank/DDBJ whole genome shotgun (WGS) entry which is preliminary data.</text>
</comment>
<sequence length="155" mass="17320">MTLLCWVLSSLVRTRVVSDPEFSGRCAGLLGVTTLVNRRSEKIIGRRREQIRIYVTAEQSELVRMRAHNEGVSISRVVVDTVFGSEGVDAAALREIVALLRDYRRKLEGASTNLRQIARHAHTPEELPENFGAVVEAVDQLTDEVNGLLLKVRIN</sequence>
<evidence type="ECO:0000313" key="2">
    <source>
        <dbReference type="Proteomes" id="UP000016481"/>
    </source>
</evidence>
<gene>
    <name evidence="1" type="ORF">HMPREF1978_00365</name>
</gene>
<evidence type="ECO:0000313" key="1">
    <source>
        <dbReference type="EMBL" id="ERH18485.1"/>
    </source>
</evidence>